<dbReference type="Gene3D" id="3.40.190.290">
    <property type="match status" value="1"/>
</dbReference>
<evidence type="ECO:0000256" key="2">
    <source>
        <dbReference type="ARBA" id="ARBA00023015"/>
    </source>
</evidence>
<feature type="compositionally biased region" description="Polar residues" evidence="5">
    <location>
        <begin position="301"/>
        <end position="317"/>
    </location>
</feature>
<dbReference type="InterPro" id="IPR000847">
    <property type="entry name" value="LysR_HTH_N"/>
</dbReference>
<name>A0ABT7A0Z9_9ACTN</name>
<dbReference type="InterPro" id="IPR036390">
    <property type="entry name" value="WH_DNA-bd_sf"/>
</dbReference>
<organism evidence="7 8">
    <name type="scientific">Streptomyces iconiensis</name>
    <dbReference type="NCBI Taxonomy" id="1384038"/>
    <lineage>
        <taxon>Bacteria</taxon>
        <taxon>Bacillati</taxon>
        <taxon>Actinomycetota</taxon>
        <taxon>Actinomycetes</taxon>
        <taxon>Kitasatosporales</taxon>
        <taxon>Streptomycetaceae</taxon>
        <taxon>Streptomyces</taxon>
    </lineage>
</organism>
<feature type="region of interest" description="Disordered" evidence="5">
    <location>
        <begin position="287"/>
        <end position="317"/>
    </location>
</feature>
<evidence type="ECO:0000259" key="6">
    <source>
        <dbReference type="PROSITE" id="PS50931"/>
    </source>
</evidence>
<comment type="similarity">
    <text evidence="1">Belongs to the LysR transcriptional regulatory family.</text>
</comment>
<keyword evidence="8" id="KW-1185">Reference proteome</keyword>
<keyword evidence="4" id="KW-0804">Transcription</keyword>
<evidence type="ECO:0000313" key="7">
    <source>
        <dbReference type="EMBL" id="MDJ1135017.1"/>
    </source>
</evidence>
<proteinExistence type="inferred from homology"/>
<dbReference type="SUPFAM" id="SSF46785">
    <property type="entry name" value="Winged helix' DNA-binding domain"/>
    <property type="match status" value="1"/>
</dbReference>
<dbReference type="InterPro" id="IPR036388">
    <property type="entry name" value="WH-like_DNA-bd_sf"/>
</dbReference>
<evidence type="ECO:0000313" key="8">
    <source>
        <dbReference type="Proteomes" id="UP001214441"/>
    </source>
</evidence>
<evidence type="ECO:0000256" key="1">
    <source>
        <dbReference type="ARBA" id="ARBA00009437"/>
    </source>
</evidence>
<accession>A0ABT7A0Z9</accession>
<evidence type="ECO:0000256" key="5">
    <source>
        <dbReference type="SAM" id="MobiDB-lite"/>
    </source>
</evidence>
<sequence length="317" mass="33379">MQPHQLQYFVAVAETGSFTSGAQRVQVVQSAVSAAVRQLERELGVALFLRSRSTQLTPEGEVLLPRAKEVLASMEGATAAVAATRGQVTGTVKLGMMYRFASFDMASRLASFRRTYPAVVVQANTSTTGSCGHLDALRQGDLDIAIVATVNETVPGMQLTYLDSEPLRFVCPASHPLARSGAVRLEQIADETFIDSPAGWGNRSLVDAAFAKAGLRRTVQMETIDFNLGQSLVREELGVTFVPASGLWTDPGLVALDVEPALIWTARLARPAARPLSAAAAALASELVSPGGSGGTRARRAQSSPRSGPSANSAGGR</sequence>
<evidence type="ECO:0000256" key="4">
    <source>
        <dbReference type="ARBA" id="ARBA00023163"/>
    </source>
</evidence>
<dbReference type="PROSITE" id="PS50931">
    <property type="entry name" value="HTH_LYSR"/>
    <property type="match status" value="1"/>
</dbReference>
<dbReference type="PANTHER" id="PTHR30419:SF31">
    <property type="entry name" value="BLR3139 PROTEIN"/>
    <property type="match status" value="1"/>
</dbReference>
<dbReference type="Proteomes" id="UP001214441">
    <property type="component" value="Unassembled WGS sequence"/>
</dbReference>
<dbReference type="SUPFAM" id="SSF53850">
    <property type="entry name" value="Periplasmic binding protein-like II"/>
    <property type="match status" value="1"/>
</dbReference>
<dbReference type="Pfam" id="PF00126">
    <property type="entry name" value="HTH_1"/>
    <property type="match status" value="1"/>
</dbReference>
<dbReference type="PRINTS" id="PR00039">
    <property type="entry name" value="HTHLYSR"/>
</dbReference>
<protein>
    <submittedName>
        <fullName evidence="7">LysR family transcriptional regulator</fullName>
    </submittedName>
</protein>
<comment type="caution">
    <text evidence="7">The sequence shown here is derived from an EMBL/GenBank/DDBJ whole genome shotgun (WGS) entry which is preliminary data.</text>
</comment>
<keyword evidence="2" id="KW-0805">Transcription regulation</keyword>
<dbReference type="EMBL" id="JANCPR020000025">
    <property type="protein sequence ID" value="MDJ1135017.1"/>
    <property type="molecule type" value="Genomic_DNA"/>
</dbReference>
<gene>
    <name evidence="7" type="ORF">NMN56_024265</name>
</gene>
<feature type="domain" description="HTH lysR-type" evidence="6">
    <location>
        <begin position="1"/>
        <end position="57"/>
    </location>
</feature>
<reference evidence="7 8" key="1">
    <citation type="submission" date="2023-05" db="EMBL/GenBank/DDBJ databases">
        <title>Streptantibioticus silvisoli sp. nov., acidotolerant actinomycetes 1 from pine litter.</title>
        <authorList>
            <person name="Swiecimska M."/>
            <person name="Golinska P."/>
            <person name="Sangal V."/>
            <person name="Wachnowicz B."/>
            <person name="Goodfellow M."/>
        </authorList>
    </citation>
    <scope>NUCLEOTIDE SEQUENCE [LARGE SCALE GENOMIC DNA]</scope>
    <source>
        <strain evidence="7 8">DSM 42109</strain>
    </source>
</reference>
<keyword evidence="3" id="KW-0238">DNA-binding</keyword>
<dbReference type="PANTHER" id="PTHR30419">
    <property type="entry name" value="HTH-TYPE TRANSCRIPTIONAL REGULATOR YBHD"/>
    <property type="match status" value="1"/>
</dbReference>
<evidence type="ECO:0000256" key="3">
    <source>
        <dbReference type="ARBA" id="ARBA00023125"/>
    </source>
</evidence>
<dbReference type="Pfam" id="PF03466">
    <property type="entry name" value="LysR_substrate"/>
    <property type="match status" value="1"/>
</dbReference>
<dbReference type="InterPro" id="IPR050950">
    <property type="entry name" value="HTH-type_LysR_regulators"/>
</dbReference>
<dbReference type="Gene3D" id="1.10.10.10">
    <property type="entry name" value="Winged helix-like DNA-binding domain superfamily/Winged helix DNA-binding domain"/>
    <property type="match status" value="1"/>
</dbReference>
<dbReference type="RefSeq" id="WP_274041370.1">
    <property type="nucleotide sequence ID" value="NZ_JANCPR020000025.1"/>
</dbReference>
<dbReference type="InterPro" id="IPR005119">
    <property type="entry name" value="LysR_subst-bd"/>
</dbReference>